<keyword evidence="8" id="KW-1185">Reference proteome</keyword>
<evidence type="ECO:0000259" key="6">
    <source>
        <dbReference type="Pfam" id="PF08281"/>
    </source>
</evidence>
<sequence length="180" mass="20097">MSKHESDAARFTAIFEQFGRRVYAYARRHSDPAIADDVTAETFLVAWRRLGDVPSDPLPWLLVVARNTLANHRRTVARHERLRQELAGLERLAAPSPAVDGTVLERSAMLRALAALTELEREAVLLVAWDGLSRSSAAQVAGCSERSFAVRLHRARKRLDRLSDSSESPDDLLTLLEEIS</sequence>
<protein>
    <submittedName>
        <fullName evidence="7">RNA polymerase sigma factor</fullName>
    </submittedName>
</protein>
<feature type="domain" description="RNA polymerase sigma-70 region 2" evidence="5">
    <location>
        <begin position="14"/>
        <end position="78"/>
    </location>
</feature>
<evidence type="ECO:0000256" key="3">
    <source>
        <dbReference type="ARBA" id="ARBA00023082"/>
    </source>
</evidence>
<keyword evidence="2" id="KW-0805">Transcription regulation</keyword>
<dbReference type="InterPro" id="IPR014284">
    <property type="entry name" value="RNA_pol_sigma-70_dom"/>
</dbReference>
<dbReference type="InterPro" id="IPR013249">
    <property type="entry name" value="RNA_pol_sigma70_r4_t2"/>
</dbReference>
<evidence type="ECO:0000259" key="5">
    <source>
        <dbReference type="Pfam" id="PF04542"/>
    </source>
</evidence>
<organism evidence="7 8">
    <name type="scientific">Jatrophihabitans cynanchi</name>
    <dbReference type="NCBI Taxonomy" id="2944128"/>
    <lineage>
        <taxon>Bacteria</taxon>
        <taxon>Bacillati</taxon>
        <taxon>Actinomycetota</taxon>
        <taxon>Actinomycetes</taxon>
        <taxon>Jatrophihabitantales</taxon>
        <taxon>Jatrophihabitantaceae</taxon>
        <taxon>Jatrophihabitans</taxon>
    </lineage>
</organism>
<evidence type="ECO:0000256" key="4">
    <source>
        <dbReference type="ARBA" id="ARBA00023163"/>
    </source>
</evidence>
<accession>A0ABY7JX45</accession>
<dbReference type="NCBIfam" id="TIGR02937">
    <property type="entry name" value="sigma70-ECF"/>
    <property type="match status" value="1"/>
</dbReference>
<dbReference type="InterPro" id="IPR039425">
    <property type="entry name" value="RNA_pol_sigma-70-like"/>
</dbReference>
<feature type="domain" description="RNA polymerase sigma factor 70 region 4 type 2" evidence="6">
    <location>
        <begin position="108"/>
        <end position="159"/>
    </location>
</feature>
<dbReference type="EMBL" id="CP097463">
    <property type="protein sequence ID" value="WAX57131.1"/>
    <property type="molecule type" value="Genomic_DNA"/>
</dbReference>
<keyword evidence="3" id="KW-0731">Sigma factor</keyword>
<evidence type="ECO:0000313" key="7">
    <source>
        <dbReference type="EMBL" id="WAX57131.1"/>
    </source>
</evidence>
<comment type="similarity">
    <text evidence="1">Belongs to the sigma-70 factor family. ECF subfamily.</text>
</comment>
<keyword evidence="4" id="KW-0804">Transcription</keyword>
<dbReference type="PANTHER" id="PTHR43133">
    <property type="entry name" value="RNA POLYMERASE ECF-TYPE SIGMA FACTO"/>
    <property type="match status" value="1"/>
</dbReference>
<dbReference type="InterPro" id="IPR036388">
    <property type="entry name" value="WH-like_DNA-bd_sf"/>
</dbReference>
<dbReference type="SUPFAM" id="SSF88659">
    <property type="entry name" value="Sigma3 and sigma4 domains of RNA polymerase sigma factors"/>
    <property type="match status" value="1"/>
</dbReference>
<dbReference type="PANTHER" id="PTHR43133:SF25">
    <property type="entry name" value="RNA POLYMERASE SIGMA FACTOR RFAY-RELATED"/>
    <property type="match status" value="1"/>
</dbReference>
<dbReference type="Gene3D" id="1.10.1740.10">
    <property type="match status" value="1"/>
</dbReference>
<name>A0ABY7JX45_9ACTN</name>
<dbReference type="InterPro" id="IPR013324">
    <property type="entry name" value="RNA_pol_sigma_r3/r4-like"/>
</dbReference>
<reference evidence="7" key="1">
    <citation type="submission" date="2022-05" db="EMBL/GenBank/DDBJ databases">
        <title>Jatrophihabitans sp. SB3-54 whole genome sequence.</title>
        <authorList>
            <person name="Suh M.K."/>
            <person name="Eom M.K."/>
            <person name="Kim J.S."/>
            <person name="Kim H.S."/>
            <person name="Do H.E."/>
            <person name="Shin Y.K."/>
            <person name="Lee J.-S."/>
        </authorList>
    </citation>
    <scope>NUCLEOTIDE SEQUENCE</scope>
    <source>
        <strain evidence="7">SB3-54</strain>
    </source>
</reference>
<dbReference type="Gene3D" id="1.10.10.10">
    <property type="entry name" value="Winged helix-like DNA-binding domain superfamily/Winged helix DNA-binding domain"/>
    <property type="match status" value="1"/>
</dbReference>
<gene>
    <name evidence="7" type="ORF">M6B22_21835</name>
</gene>
<dbReference type="InterPro" id="IPR013325">
    <property type="entry name" value="RNA_pol_sigma_r2"/>
</dbReference>
<dbReference type="Pfam" id="PF08281">
    <property type="entry name" value="Sigma70_r4_2"/>
    <property type="match status" value="1"/>
</dbReference>
<proteinExistence type="inferred from homology"/>
<dbReference type="SUPFAM" id="SSF88946">
    <property type="entry name" value="Sigma2 domain of RNA polymerase sigma factors"/>
    <property type="match status" value="1"/>
</dbReference>
<dbReference type="Pfam" id="PF04542">
    <property type="entry name" value="Sigma70_r2"/>
    <property type="match status" value="1"/>
</dbReference>
<dbReference type="RefSeq" id="WP_269443668.1">
    <property type="nucleotide sequence ID" value="NZ_CP097463.1"/>
</dbReference>
<dbReference type="InterPro" id="IPR007627">
    <property type="entry name" value="RNA_pol_sigma70_r2"/>
</dbReference>
<dbReference type="Proteomes" id="UP001164693">
    <property type="component" value="Chromosome"/>
</dbReference>
<evidence type="ECO:0000256" key="1">
    <source>
        <dbReference type="ARBA" id="ARBA00010641"/>
    </source>
</evidence>
<evidence type="ECO:0000256" key="2">
    <source>
        <dbReference type="ARBA" id="ARBA00023015"/>
    </source>
</evidence>
<evidence type="ECO:0000313" key="8">
    <source>
        <dbReference type="Proteomes" id="UP001164693"/>
    </source>
</evidence>